<keyword evidence="2" id="KW-1185">Reference proteome</keyword>
<protein>
    <submittedName>
        <fullName evidence="1">Uncharacterized protein</fullName>
    </submittedName>
</protein>
<dbReference type="Proteomes" id="UP001458880">
    <property type="component" value="Unassembled WGS sequence"/>
</dbReference>
<dbReference type="AlphaFoldDB" id="A0AAW1LXK3"/>
<dbReference type="EMBL" id="JASPKY010000082">
    <property type="protein sequence ID" value="KAK9738820.1"/>
    <property type="molecule type" value="Genomic_DNA"/>
</dbReference>
<comment type="caution">
    <text evidence="1">The sequence shown here is derived from an EMBL/GenBank/DDBJ whole genome shotgun (WGS) entry which is preliminary data.</text>
</comment>
<name>A0AAW1LXK3_POPJA</name>
<gene>
    <name evidence="1" type="ORF">QE152_g9523</name>
</gene>
<proteinExistence type="predicted"/>
<reference evidence="1 2" key="1">
    <citation type="journal article" date="2024" name="BMC Genomics">
        <title>De novo assembly and annotation of Popillia japonica's genome with initial clues to its potential as an invasive pest.</title>
        <authorList>
            <person name="Cucini C."/>
            <person name="Boschi S."/>
            <person name="Funari R."/>
            <person name="Cardaioli E."/>
            <person name="Iannotti N."/>
            <person name="Marturano G."/>
            <person name="Paoli F."/>
            <person name="Bruttini M."/>
            <person name="Carapelli A."/>
            <person name="Frati F."/>
            <person name="Nardi F."/>
        </authorList>
    </citation>
    <scope>NUCLEOTIDE SEQUENCE [LARGE SCALE GENOMIC DNA]</scope>
    <source>
        <strain evidence="1">DMR45628</strain>
    </source>
</reference>
<evidence type="ECO:0000313" key="2">
    <source>
        <dbReference type="Proteomes" id="UP001458880"/>
    </source>
</evidence>
<sequence>MSAIVNSWIIFNEIQNKKSSLLFPLRNNLSNSDDQAQELKDVSVDDLEGIPNEERRWRTLAITCHNKLELEETSQWTIWKAFQTKKGDGERWRSLATKRRKEMANVGDHLPQQIGTRRSAIGVPK</sequence>
<accession>A0AAW1LXK3</accession>
<organism evidence="1 2">
    <name type="scientific">Popillia japonica</name>
    <name type="common">Japanese beetle</name>
    <dbReference type="NCBI Taxonomy" id="7064"/>
    <lineage>
        <taxon>Eukaryota</taxon>
        <taxon>Metazoa</taxon>
        <taxon>Ecdysozoa</taxon>
        <taxon>Arthropoda</taxon>
        <taxon>Hexapoda</taxon>
        <taxon>Insecta</taxon>
        <taxon>Pterygota</taxon>
        <taxon>Neoptera</taxon>
        <taxon>Endopterygota</taxon>
        <taxon>Coleoptera</taxon>
        <taxon>Polyphaga</taxon>
        <taxon>Scarabaeiformia</taxon>
        <taxon>Scarabaeidae</taxon>
        <taxon>Rutelinae</taxon>
        <taxon>Popillia</taxon>
    </lineage>
</organism>
<evidence type="ECO:0000313" key="1">
    <source>
        <dbReference type="EMBL" id="KAK9738820.1"/>
    </source>
</evidence>